<proteinExistence type="predicted"/>
<keyword evidence="4" id="KW-1185">Reference proteome</keyword>
<evidence type="ECO:0000313" key="3">
    <source>
        <dbReference type="EMBL" id="MBL4917259.1"/>
    </source>
</evidence>
<keyword evidence="2" id="KW-0472">Membrane</keyword>
<dbReference type="EMBL" id="JAESVN010000003">
    <property type="protein sequence ID" value="MBL4917259.1"/>
    <property type="molecule type" value="Genomic_DNA"/>
</dbReference>
<accession>A0A8K0V7P4</accession>
<protein>
    <submittedName>
        <fullName evidence="3">Uncharacterized protein</fullName>
    </submittedName>
</protein>
<feature type="transmembrane region" description="Helical" evidence="2">
    <location>
        <begin position="16"/>
        <end position="38"/>
    </location>
</feature>
<name>A0A8K0V7P4_9RHOB</name>
<dbReference type="Proteomes" id="UP000648908">
    <property type="component" value="Unassembled WGS sequence"/>
</dbReference>
<feature type="compositionally biased region" description="Low complexity" evidence="1">
    <location>
        <begin position="78"/>
        <end position="93"/>
    </location>
</feature>
<evidence type="ECO:0000256" key="1">
    <source>
        <dbReference type="SAM" id="MobiDB-lite"/>
    </source>
</evidence>
<reference evidence="3" key="1">
    <citation type="submission" date="2021-01" db="EMBL/GenBank/DDBJ databases">
        <title>Tabrizicola alba sp. nov. a motile alkaliphilic bacterium isolated from a soda lake.</title>
        <authorList>
            <person name="Szuroczki S."/>
            <person name="Abbaszade G."/>
            <person name="Schumann P."/>
            <person name="Toth E."/>
        </authorList>
    </citation>
    <scope>NUCLEOTIDE SEQUENCE</scope>
    <source>
        <strain evidence="3">DMG-N-6</strain>
    </source>
</reference>
<dbReference type="AlphaFoldDB" id="A0A8K0V7P4"/>
<evidence type="ECO:0000313" key="4">
    <source>
        <dbReference type="Proteomes" id="UP000648908"/>
    </source>
</evidence>
<feature type="region of interest" description="Disordered" evidence="1">
    <location>
        <begin position="40"/>
        <end position="93"/>
    </location>
</feature>
<gene>
    <name evidence="3" type="ORF">JL811_08480</name>
</gene>
<sequence length="93" mass="9654">MSAPQTNLQRQKRRHWGPIVGITVALAFVVFLGVSNFWQSTTDEDAGRASQPETSVPATEPMADPSAAPATGAEEQVTPGAPTAPAETPAPAN</sequence>
<organism evidence="3 4">
    <name type="scientific">Szabonella alba</name>
    <dbReference type="NCBI Taxonomy" id="2804194"/>
    <lineage>
        <taxon>Bacteria</taxon>
        <taxon>Pseudomonadati</taxon>
        <taxon>Pseudomonadota</taxon>
        <taxon>Alphaproteobacteria</taxon>
        <taxon>Rhodobacterales</taxon>
        <taxon>Paracoccaceae</taxon>
        <taxon>Szabonella</taxon>
    </lineage>
</organism>
<comment type="caution">
    <text evidence="3">The sequence shown here is derived from an EMBL/GenBank/DDBJ whole genome shotgun (WGS) entry which is preliminary data.</text>
</comment>
<keyword evidence="2" id="KW-1133">Transmembrane helix</keyword>
<keyword evidence="2" id="KW-0812">Transmembrane</keyword>
<dbReference type="RefSeq" id="WP_202688088.1">
    <property type="nucleotide sequence ID" value="NZ_JAESVN010000003.1"/>
</dbReference>
<evidence type="ECO:0000256" key="2">
    <source>
        <dbReference type="SAM" id="Phobius"/>
    </source>
</evidence>